<comment type="caution">
    <text evidence="2">The sequence shown here is derived from an EMBL/GenBank/DDBJ whole genome shotgun (WGS) entry which is preliminary data.</text>
</comment>
<proteinExistence type="predicted"/>
<protein>
    <submittedName>
        <fullName evidence="2">SLC35E2B protein</fullName>
    </submittedName>
</protein>
<dbReference type="EMBL" id="CAJNJA010021167">
    <property type="protein sequence ID" value="CAE7470956.1"/>
    <property type="molecule type" value="Genomic_DNA"/>
</dbReference>
<reference evidence="2" key="1">
    <citation type="submission" date="2021-02" db="EMBL/GenBank/DDBJ databases">
        <authorList>
            <person name="Dougan E. K."/>
            <person name="Rhodes N."/>
            <person name="Thang M."/>
            <person name="Chan C."/>
        </authorList>
    </citation>
    <scope>NUCLEOTIDE SEQUENCE</scope>
</reference>
<accession>A0A812SBT0</accession>
<feature type="region of interest" description="Disordered" evidence="1">
    <location>
        <begin position="1"/>
        <end position="30"/>
    </location>
</feature>
<sequence>AGEARSTITGYVERASTGRDRPLSSRTTQFPSEGHRQVFTCGCGHLSAELLCSLLLQRGIASILDVREL</sequence>
<feature type="non-terminal residue" evidence="2">
    <location>
        <position position="1"/>
    </location>
</feature>
<gene>
    <name evidence="2" type="primary">SLC35E2B</name>
    <name evidence="2" type="ORF">SNEC2469_LOCUS13268</name>
</gene>
<evidence type="ECO:0000256" key="1">
    <source>
        <dbReference type="SAM" id="MobiDB-lite"/>
    </source>
</evidence>
<organism evidence="2 3">
    <name type="scientific">Symbiodinium necroappetens</name>
    <dbReference type="NCBI Taxonomy" id="1628268"/>
    <lineage>
        <taxon>Eukaryota</taxon>
        <taxon>Sar</taxon>
        <taxon>Alveolata</taxon>
        <taxon>Dinophyceae</taxon>
        <taxon>Suessiales</taxon>
        <taxon>Symbiodiniaceae</taxon>
        <taxon>Symbiodinium</taxon>
    </lineage>
</organism>
<evidence type="ECO:0000313" key="2">
    <source>
        <dbReference type="EMBL" id="CAE7470956.1"/>
    </source>
</evidence>
<evidence type="ECO:0000313" key="3">
    <source>
        <dbReference type="Proteomes" id="UP000601435"/>
    </source>
</evidence>
<feature type="non-terminal residue" evidence="2">
    <location>
        <position position="69"/>
    </location>
</feature>
<keyword evidence="3" id="KW-1185">Reference proteome</keyword>
<name>A0A812SBT0_9DINO</name>
<dbReference type="AlphaFoldDB" id="A0A812SBT0"/>
<dbReference type="Proteomes" id="UP000601435">
    <property type="component" value="Unassembled WGS sequence"/>
</dbReference>